<proteinExistence type="inferred from homology"/>
<dbReference type="Pfam" id="PF02515">
    <property type="entry name" value="CoA_transf_3"/>
    <property type="match status" value="1"/>
</dbReference>
<evidence type="ECO:0000256" key="1">
    <source>
        <dbReference type="ARBA" id="ARBA00008383"/>
    </source>
</evidence>
<dbReference type="EMBL" id="JAKKPZ010000038">
    <property type="protein sequence ID" value="KAI1707965.1"/>
    <property type="molecule type" value="Genomic_DNA"/>
</dbReference>
<dbReference type="SUPFAM" id="SSF89796">
    <property type="entry name" value="CoA-transferase family III (CaiB/BaiF)"/>
    <property type="match status" value="1"/>
</dbReference>
<reference evidence="2" key="1">
    <citation type="submission" date="2022-01" db="EMBL/GenBank/DDBJ databases">
        <title>Genome Sequence Resource for Two Populations of Ditylenchus destructor, the Migratory Endoparasitic Phytonematode.</title>
        <authorList>
            <person name="Zhang H."/>
            <person name="Lin R."/>
            <person name="Xie B."/>
        </authorList>
    </citation>
    <scope>NUCLEOTIDE SEQUENCE</scope>
    <source>
        <strain evidence="2">BazhouSP</strain>
    </source>
</reference>
<evidence type="ECO:0000313" key="2">
    <source>
        <dbReference type="EMBL" id="KAI1707965.1"/>
    </source>
</evidence>
<dbReference type="Gene3D" id="3.30.1540.10">
    <property type="entry name" value="formyl-coa transferase, domain 3"/>
    <property type="match status" value="1"/>
</dbReference>
<gene>
    <name evidence="2" type="ORF">DdX_12200</name>
</gene>
<evidence type="ECO:0000313" key="3">
    <source>
        <dbReference type="Proteomes" id="UP001201812"/>
    </source>
</evidence>
<dbReference type="Gene3D" id="3.40.50.10540">
    <property type="entry name" value="Crotonobetainyl-coa:carnitine coa-transferase, domain 1"/>
    <property type="match status" value="1"/>
</dbReference>
<dbReference type="GO" id="GO:0005739">
    <property type="term" value="C:mitochondrion"/>
    <property type="evidence" value="ECO:0007669"/>
    <property type="project" value="TreeGrafter"/>
</dbReference>
<name>A0AAD4R401_9BILA</name>
<dbReference type="InterPro" id="IPR044855">
    <property type="entry name" value="CoA-Trfase_III_dom3_sf"/>
</dbReference>
<comment type="similarity">
    <text evidence="1">Belongs to the CoA-transferase III family.</text>
</comment>
<dbReference type="AlphaFoldDB" id="A0AAD4R401"/>
<protein>
    <submittedName>
        <fullName evidence="2">CoA-transferase family III domain-containing protein</fullName>
    </submittedName>
</protein>
<dbReference type="PANTHER" id="PTHR48228:SF5">
    <property type="entry name" value="ALPHA-METHYLACYL-COA RACEMASE"/>
    <property type="match status" value="1"/>
</dbReference>
<dbReference type="Proteomes" id="UP001201812">
    <property type="component" value="Unassembled WGS sequence"/>
</dbReference>
<dbReference type="PANTHER" id="PTHR48228">
    <property type="entry name" value="SUCCINYL-COA--D-CITRAMALATE COA-TRANSFERASE"/>
    <property type="match status" value="1"/>
</dbReference>
<dbReference type="InterPro" id="IPR003673">
    <property type="entry name" value="CoA-Trfase_fam_III"/>
</dbReference>
<sequence length="348" mass="38756">MATKLLKGIKVVELAGLAPVPFCGMILADYGAEVTLVLNKSSSSHSPDRRLDRGKTTLSLDFKTEISRLKKLCMDSDVLLDPFRPGVLENIGIDPLVLLEENKKLIIARLTGYGQTGPLAHKAGHDINYVALSGLLPYVSGDRKPYWPPANLLADFAGGSLLSAFAIVAAIYDRTKNGNRGCILDCSMTEGLAYLGSFISLYQDVDLMWNGVYGAFSSKSPIYRTYETKDAKWIAIGALEPKFSAQLFETLGINKTITEMFSDPEKLALEMENKFKTKTREEWMEIFKDKDACVTPVLDLDSVGTFEHHVARQTFENTEGKWIPKLAPRHYTLEKFFQLKISKLNSKL</sequence>
<accession>A0AAD4R401</accession>
<comment type="caution">
    <text evidence="2">The sequence shown here is derived from an EMBL/GenBank/DDBJ whole genome shotgun (WGS) entry which is preliminary data.</text>
</comment>
<dbReference type="InterPro" id="IPR023606">
    <property type="entry name" value="CoA-Trfase_III_dom_1_sf"/>
</dbReference>
<dbReference type="GO" id="GO:0008206">
    <property type="term" value="P:bile acid metabolic process"/>
    <property type="evidence" value="ECO:0007669"/>
    <property type="project" value="TreeGrafter"/>
</dbReference>
<keyword evidence="3" id="KW-1185">Reference proteome</keyword>
<organism evidence="2 3">
    <name type="scientific">Ditylenchus destructor</name>
    <dbReference type="NCBI Taxonomy" id="166010"/>
    <lineage>
        <taxon>Eukaryota</taxon>
        <taxon>Metazoa</taxon>
        <taxon>Ecdysozoa</taxon>
        <taxon>Nematoda</taxon>
        <taxon>Chromadorea</taxon>
        <taxon>Rhabditida</taxon>
        <taxon>Tylenchina</taxon>
        <taxon>Tylenchomorpha</taxon>
        <taxon>Sphaerularioidea</taxon>
        <taxon>Anguinidae</taxon>
        <taxon>Anguininae</taxon>
        <taxon>Ditylenchus</taxon>
    </lineage>
</organism>
<dbReference type="InterPro" id="IPR050509">
    <property type="entry name" value="CoA-transferase_III"/>
</dbReference>
<dbReference type="GO" id="GO:0008111">
    <property type="term" value="F:alpha-methylacyl-CoA racemase activity"/>
    <property type="evidence" value="ECO:0007669"/>
    <property type="project" value="TreeGrafter"/>
</dbReference>